<dbReference type="AlphaFoldDB" id="X1EGM7"/>
<evidence type="ECO:0000313" key="1">
    <source>
        <dbReference type="EMBL" id="GAH19485.1"/>
    </source>
</evidence>
<protein>
    <submittedName>
        <fullName evidence="1">Uncharacterized protein</fullName>
    </submittedName>
</protein>
<feature type="non-terminal residue" evidence="1">
    <location>
        <position position="64"/>
    </location>
</feature>
<proteinExistence type="predicted"/>
<reference evidence="1" key="1">
    <citation type="journal article" date="2014" name="Front. Microbiol.">
        <title>High frequency of phylogenetically diverse reductive dehalogenase-homologous genes in deep subseafloor sedimentary metagenomes.</title>
        <authorList>
            <person name="Kawai M."/>
            <person name="Futagami T."/>
            <person name="Toyoda A."/>
            <person name="Takaki Y."/>
            <person name="Nishi S."/>
            <person name="Hori S."/>
            <person name="Arai W."/>
            <person name="Tsubouchi T."/>
            <person name="Morono Y."/>
            <person name="Uchiyama I."/>
            <person name="Ito T."/>
            <person name="Fujiyama A."/>
            <person name="Inagaki F."/>
            <person name="Takami H."/>
        </authorList>
    </citation>
    <scope>NUCLEOTIDE SEQUENCE</scope>
    <source>
        <strain evidence="1">Expedition CK06-06</strain>
    </source>
</reference>
<name>X1EGM7_9ZZZZ</name>
<gene>
    <name evidence="1" type="ORF">S03H2_06680</name>
</gene>
<organism evidence="1">
    <name type="scientific">marine sediment metagenome</name>
    <dbReference type="NCBI Taxonomy" id="412755"/>
    <lineage>
        <taxon>unclassified sequences</taxon>
        <taxon>metagenomes</taxon>
        <taxon>ecological metagenomes</taxon>
    </lineage>
</organism>
<comment type="caution">
    <text evidence="1">The sequence shown here is derived from an EMBL/GenBank/DDBJ whole genome shotgun (WGS) entry which is preliminary data.</text>
</comment>
<sequence length="64" mass="7403">MNKVFIIGAGASKGHTNGDFPVINEFFKIANKLNILSDVRKKIKTEYEDLEKYIRENFNLNILE</sequence>
<dbReference type="EMBL" id="BARU01002965">
    <property type="protein sequence ID" value="GAH19485.1"/>
    <property type="molecule type" value="Genomic_DNA"/>
</dbReference>
<accession>X1EGM7</accession>